<gene>
    <name evidence="3" type="ORF">SAMN05444422_101711</name>
</gene>
<dbReference type="AlphaFoldDB" id="A0A1I1DKN8"/>
<accession>A0A1I1DKN8</accession>
<proteinExistence type="predicted"/>
<dbReference type="InterPro" id="IPR013740">
    <property type="entry name" value="Redoxin"/>
</dbReference>
<dbReference type="InterPro" id="IPR036249">
    <property type="entry name" value="Thioredoxin-like_sf"/>
</dbReference>
<feature type="domain" description="Redoxin" evidence="2">
    <location>
        <begin position="67"/>
        <end position="182"/>
    </location>
</feature>
<sequence length="201" mass="21411">MNRRELLVAAGGLGSVPFAGCIDDGSGAEEEATTGPGEDDEADAEPPFEIPTIDAPGSREGTITVPTEGRVTLVNFTRTECPTSEGVLGTIGEARDRLEDDYEFGPDGTVVFLSVTDETRGLDPTPAELADWWREHDGDWPVGIDENGRLNEYYGVAGFPAVAVLDGDGEVRWRDRGSMRAGTIAFTVEEAIEAESSANSD</sequence>
<evidence type="ECO:0000313" key="3">
    <source>
        <dbReference type="EMBL" id="SFB75006.1"/>
    </source>
</evidence>
<protein>
    <submittedName>
        <fullName evidence="3">Redoxin</fullName>
    </submittedName>
</protein>
<dbReference type="OrthoDB" id="115386at2157"/>
<dbReference type="EMBL" id="FOKW01000001">
    <property type="protein sequence ID" value="SFB75006.1"/>
    <property type="molecule type" value="Genomic_DNA"/>
</dbReference>
<evidence type="ECO:0000259" key="2">
    <source>
        <dbReference type="Pfam" id="PF08534"/>
    </source>
</evidence>
<feature type="region of interest" description="Disordered" evidence="1">
    <location>
        <begin position="18"/>
        <end position="62"/>
    </location>
</feature>
<reference evidence="4" key="1">
    <citation type="submission" date="2016-10" db="EMBL/GenBank/DDBJ databases">
        <authorList>
            <person name="Varghese N."/>
            <person name="Submissions S."/>
        </authorList>
    </citation>
    <scope>NUCLEOTIDE SEQUENCE [LARGE SCALE GENOMIC DNA]</scope>
    <source>
        <strain evidence="4">DSM 13078</strain>
    </source>
</reference>
<feature type="compositionally biased region" description="Acidic residues" evidence="1">
    <location>
        <begin position="26"/>
        <end position="46"/>
    </location>
</feature>
<evidence type="ECO:0000313" key="4">
    <source>
        <dbReference type="Proteomes" id="UP000199161"/>
    </source>
</evidence>
<evidence type="ECO:0000256" key="1">
    <source>
        <dbReference type="SAM" id="MobiDB-lite"/>
    </source>
</evidence>
<dbReference type="Gene3D" id="3.40.30.10">
    <property type="entry name" value="Glutaredoxin"/>
    <property type="match status" value="1"/>
</dbReference>
<dbReference type="CDD" id="cd02966">
    <property type="entry name" value="TlpA_like_family"/>
    <property type="match status" value="1"/>
</dbReference>
<dbReference type="SUPFAM" id="SSF52833">
    <property type="entry name" value="Thioredoxin-like"/>
    <property type="match status" value="1"/>
</dbReference>
<name>A0A1I1DKN8_NATHA</name>
<dbReference type="RefSeq" id="WP_089785358.1">
    <property type="nucleotide sequence ID" value="NZ_FOKW01000001.1"/>
</dbReference>
<dbReference type="Proteomes" id="UP000199161">
    <property type="component" value="Unassembled WGS sequence"/>
</dbReference>
<dbReference type="GO" id="GO:0016491">
    <property type="term" value="F:oxidoreductase activity"/>
    <property type="evidence" value="ECO:0007669"/>
    <property type="project" value="InterPro"/>
</dbReference>
<organism evidence="3 4">
    <name type="scientific">Natronobacterium haloterrestre</name>
    <name type="common">Halobiforma haloterrestris</name>
    <dbReference type="NCBI Taxonomy" id="148448"/>
    <lineage>
        <taxon>Archaea</taxon>
        <taxon>Methanobacteriati</taxon>
        <taxon>Methanobacteriota</taxon>
        <taxon>Stenosarchaea group</taxon>
        <taxon>Halobacteria</taxon>
        <taxon>Halobacteriales</taxon>
        <taxon>Natrialbaceae</taxon>
        <taxon>Natronobacterium</taxon>
    </lineage>
</organism>
<keyword evidence="4" id="KW-1185">Reference proteome</keyword>
<dbReference type="Pfam" id="PF08534">
    <property type="entry name" value="Redoxin"/>
    <property type="match status" value="1"/>
</dbReference>